<dbReference type="EMBL" id="AP014926">
    <property type="protein sequence ID" value="BAR96737.1"/>
    <property type="molecule type" value="Genomic_DNA"/>
</dbReference>
<proteinExistence type="predicted"/>
<dbReference type="Proteomes" id="UP000067008">
    <property type="component" value="Chromosome 1"/>
</dbReference>
<accession>A0AAD1BM45</accession>
<evidence type="ECO:0000313" key="1">
    <source>
        <dbReference type="EMBL" id="BAR96737.1"/>
    </source>
</evidence>
<organism evidence="1 2">
    <name type="scientific">Prevotella intermedia</name>
    <dbReference type="NCBI Taxonomy" id="28131"/>
    <lineage>
        <taxon>Bacteria</taxon>
        <taxon>Pseudomonadati</taxon>
        <taxon>Bacteroidota</taxon>
        <taxon>Bacteroidia</taxon>
        <taxon>Bacteroidales</taxon>
        <taxon>Prevotellaceae</taxon>
        <taxon>Prevotella</taxon>
    </lineage>
</organism>
<dbReference type="RefSeq" id="WP_014708691.1">
    <property type="nucleotide sequence ID" value="NZ_AP014926.1"/>
</dbReference>
<name>A0AAD1BM45_PREIN</name>
<protein>
    <submittedName>
        <fullName evidence="1">Uncharacterized protein</fullName>
    </submittedName>
</protein>
<evidence type="ECO:0000313" key="2">
    <source>
        <dbReference type="Proteomes" id="UP000067008"/>
    </source>
</evidence>
<reference evidence="1 2" key="1">
    <citation type="submission" date="2015-07" db="EMBL/GenBank/DDBJ databases">
        <title>Complete genome sequence of Prevotella intermedia strain 17-2.</title>
        <authorList>
            <person name="Nambu T."/>
        </authorList>
    </citation>
    <scope>NUCLEOTIDE SEQUENCE [LARGE SCALE GENOMIC DNA]</scope>
    <source>
        <strain evidence="1 2">17-2</strain>
    </source>
</reference>
<gene>
    <name evidence="1" type="ORF">PI172_2009</name>
</gene>
<dbReference type="AlphaFoldDB" id="A0AAD1BM45"/>
<sequence>MMKKVFAYDVASDEEIEIMMSEAETINFYKKLSEEDGTFIGIYYDEDSYVQFAWETPGFWLMDIPQMEKDGSLQKYVSTVECIKIIHDIYSGANPTLTEGLYFENF</sequence>